<evidence type="ECO:0000256" key="2">
    <source>
        <dbReference type="ARBA" id="ARBA00023125"/>
    </source>
</evidence>
<proteinExistence type="predicted"/>
<dbReference type="InterPro" id="IPR036388">
    <property type="entry name" value="WH-like_DNA-bd_sf"/>
</dbReference>
<dbReference type="PANTHER" id="PTHR30363">
    <property type="entry name" value="HTH-TYPE TRANSCRIPTIONAL REGULATOR SRLR-RELATED"/>
    <property type="match status" value="1"/>
</dbReference>
<dbReference type="EMBL" id="ACHB01000091">
    <property type="protein sequence ID" value="EEI90333.1"/>
    <property type="molecule type" value="Genomic_DNA"/>
</dbReference>
<dbReference type="InterPro" id="IPR050313">
    <property type="entry name" value="Carb_Metab_HTH_regulators"/>
</dbReference>
<dbReference type="SUPFAM" id="SSF46785">
    <property type="entry name" value="Winged helix' DNA-binding domain"/>
    <property type="match status" value="1"/>
</dbReference>
<dbReference type="PANTHER" id="PTHR30363:SF44">
    <property type="entry name" value="AGA OPERON TRANSCRIPTIONAL REPRESSOR-RELATED"/>
    <property type="match status" value="1"/>
</dbReference>
<dbReference type="GO" id="GO:0003700">
    <property type="term" value="F:DNA-binding transcription factor activity"/>
    <property type="evidence" value="ECO:0007669"/>
    <property type="project" value="InterPro"/>
</dbReference>
<dbReference type="SUPFAM" id="SSF100950">
    <property type="entry name" value="NagB/RpiA/CoA transferase-like"/>
    <property type="match status" value="1"/>
</dbReference>
<evidence type="ECO:0000313" key="5">
    <source>
        <dbReference type="EMBL" id="EEI90333.1"/>
    </source>
</evidence>
<evidence type="ECO:0000313" key="6">
    <source>
        <dbReference type="Proteomes" id="UP000006241"/>
    </source>
</evidence>
<dbReference type="Pfam" id="PF08220">
    <property type="entry name" value="HTH_DeoR"/>
    <property type="match status" value="1"/>
</dbReference>
<protein>
    <submittedName>
        <fullName evidence="5">Transcriptional regulator, DeoR family</fullName>
    </submittedName>
</protein>
<dbReference type="SMART" id="SM01134">
    <property type="entry name" value="DeoRC"/>
    <property type="match status" value="1"/>
</dbReference>
<organism evidence="5 6">
    <name type="scientific">Sphingobacterium spiritivorum ATCC 33300</name>
    <dbReference type="NCBI Taxonomy" id="525372"/>
    <lineage>
        <taxon>Bacteria</taxon>
        <taxon>Pseudomonadati</taxon>
        <taxon>Bacteroidota</taxon>
        <taxon>Sphingobacteriia</taxon>
        <taxon>Sphingobacteriales</taxon>
        <taxon>Sphingobacteriaceae</taxon>
        <taxon>Sphingobacterium</taxon>
    </lineage>
</organism>
<dbReference type="PROSITE" id="PS51000">
    <property type="entry name" value="HTH_DEOR_2"/>
    <property type="match status" value="1"/>
</dbReference>
<dbReference type="AlphaFoldDB" id="C2G2W4"/>
<dbReference type="InterPro" id="IPR047779">
    <property type="entry name" value="AgaR-like"/>
</dbReference>
<dbReference type="InterPro" id="IPR037171">
    <property type="entry name" value="NagB/RpiA_transferase-like"/>
</dbReference>
<dbReference type="NCBIfam" id="NF040755">
    <property type="entry name" value="AgaR"/>
    <property type="match status" value="1"/>
</dbReference>
<dbReference type="PROSITE" id="PS00894">
    <property type="entry name" value="HTH_DEOR_1"/>
    <property type="match status" value="1"/>
</dbReference>
<comment type="caution">
    <text evidence="5">The sequence shown here is derived from an EMBL/GenBank/DDBJ whole genome shotgun (WGS) entry which is preliminary data.</text>
</comment>
<evidence type="ECO:0000259" key="4">
    <source>
        <dbReference type="PROSITE" id="PS51000"/>
    </source>
</evidence>
<dbReference type="GO" id="GO:0003677">
    <property type="term" value="F:DNA binding"/>
    <property type="evidence" value="ECO:0007669"/>
    <property type="project" value="UniProtKB-KW"/>
</dbReference>
<dbReference type="InterPro" id="IPR001034">
    <property type="entry name" value="DeoR_HTH"/>
</dbReference>
<dbReference type="Proteomes" id="UP000006241">
    <property type="component" value="Unassembled WGS sequence"/>
</dbReference>
<dbReference type="Gene3D" id="1.10.10.10">
    <property type="entry name" value="Winged helix-like DNA-binding domain superfamily/Winged helix DNA-binding domain"/>
    <property type="match status" value="1"/>
</dbReference>
<gene>
    <name evidence="5" type="primary">agaR1</name>
    <name evidence="5" type="ORF">HMPREF0765_3920</name>
</gene>
<dbReference type="Gene3D" id="3.40.50.1360">
    <property type="match status" value="1"/>
</dbReference>
<evidence type="ECO:0000256" key="3">
    <source>
        <dbReference type="ARBA" id="ARBA00023163"/>
    </source>
</evidence>
<name>C2G2W4_SPHSI</name>
<keyword evidence="2" id="KW-0238">DNA-binding</keyword>
<sequence>MKFELKPIMNSVERHHLILEKLKQVGNITVSELCEELGVSTVTIRKDLKFLEDSSLLFRVHGGATRQNPYTTDRPVFEKEKLHTLEKSKIGKTAASFVEPNDSIIIASGTTMQAMAKEIEPQGLLTVVTSALNVAQQLIQHQNVEIIQLGGTMRKTSMSVTGAYAEVILKDFFCSKLFLGVDGIDLDFGITTTNAQEARLNRVMMESAQKVIVLVDSSKFGRKSFGKIAEINQIDILITDNYVNPRYVEKLESLGIKVIVV</sequence>
<dbReference type="Pfam" id="PF00455">
    <property type="entry name" value="DeoRC"/>
    <property type="match status" value="1"/>
</dbReference>
<feature type="domain" description="HTH deoR-type" evidence="4">
    <location>
        <begin position="11"/>
        <end position="66"/>
    </location>
</feature>
<dbReference type="SMART" id="SM00420">
    <property type="entry name" value="HTH_DEOR"/>
    <property type="match status" value="1"/>
</dbReference>
<keyword evidence="3" id="KW-0804">Transcription</keyword>
<dbReference type="PRINTS" id="PR00037">
    <property type="entry name" value="HTHLACR"/>
</dbReference>
<reference evidence="5 6" key="1">
    <citation type="submission" date="2009-01" db="EMBL/GenBank/DDBJ databases">
        <authorList>
            <person name="Qin X."/>
            <person name="Bachman B."/>
            <person name="Battles P."/>
            <person name="Bell A."/>
            <person name="Bess C."/>
            <person name="Bickham C."/>
            <person name="Chaboub L."/>
            <person name="Chen D."/>
            <person name="Coyle M."/>
            <person name="Deiros D.R."/>
            <person name="Dinh H."/>
            <person name="Forbes L."/>
            <person name="Fowler G."/>
            <person name="Francisco L."/>
            <person name="Fu Q."/>
            <person name="Gubbala S."/>
            <person name="Hale W."/>
            <person name="Han Y."/>
            <person name="Hemphill L."/>
            <person name="Highlander S.K."/>
            <person name="Hirani K."/>
            <person name="Hogues M."/>
            <person name="Jackson L."/>
            <person name="Jakkamsetti A."/>
            <person name="Javaid M."/>
            <person name="Jiang H."/>
            <person name="Korchina V."/>
            <person name="Kovar C."/>
            <person name="Lara F."/>
            <person name="Lee S."/>
            <person name="Mata R."/>
            <person name="Mathew T."/>
            <person name="Moen C."/>
            <person name="Morales K."/>
            <person name="Munidasa M."/>
            <person name="Nazareth L."/>
            <person name="Ngo R."/>
            <person name="Nguyen L."/>
            <person name="Okwuonu G."/>
            <person name="Ongeri F."/>
            <person name="Patil S."/>
            <person name="Petrosino J."/>
            <person name="Pham C."/>
            <person name="Pham P."/>
            <person name="Pu L.-L."/>
            <person name="Puazo M."/>
            <person name="Raj R."/>
            <person name="Reid J."/>
            <person name="Rouhana J."/>
            <person name="Saada N."/>
            <person name="Shang Y."/>
            <person name="Simmons D."/>
            <person name="Thornton R."/>
            <person name="Warren J."/>
            <person name="Weissenberger G."/>
            <person name="Zhang J."/>
            <person name="Zhang L."/>
            <person name="Zhou C."/>
            <person name="Zhu D."/>
            <person name="Muzny D."/>
            <person name="Worley K."/>
            <person name="Gibbs R."/>
        </authorList>
    </citation>
    <scope>NUCLEOTIDE SEQUENCE [LARGE SCALE GENOMIC DNA]</scope>
    <source>
        <strain evidence="5 6">ATCC 33300</strain>
    </source>
</reference>
<dbReference type="InterPro" id="IPR014036">
    <property type="entry name" value="DeoR-like_C"/>
</dbReference>
<evidence type="ECO:0000256" key="1">
    <source>
        <dbReference type="ARBA" id="ARBA00023015"/>
    </source>
</evidence>
<dbReference type="InterPro" id="IPR018356">
    <property type="entry name" value="Tscrpt_reg_HTH_DeoR_CS"/>
</dbReference>
<accession>C2G2W4</accession>
<keyword evidence="1" id="KW-0805">Transcription regulation</keyword>
<dbReference type="InterPro" id="IPR036390">
    <property type="entry name" value="WH_DNA-bd_sf"/>
</dbReference>
<dbReference type="HOGENOM" id="CLU_060699_3_1_10"/>